<organism evidence="1 2">
    <name type="scientific">Ligilactobacillus salivarius</name>
    <dbReference type="NCBI Taxonomy" id="1624"/>
    <lineage>
        <taxon>Bacteria</taxon>
        <taxon>Bacillati</taxon>
        <taxon>Bacillota</taxon>
        <taxon>Bacilli</taxon>
        <taxon>Lactobacillales</taxon>
        <taxon>Lactobacillaceae</taxon>
        <taxon>Ligilactobacillus</taxon>
    </lineage>
</organism>
<sequence length="86" mass="9884">LFAKPLNELDERTIIQHEITYVGSRSQNPYDWPIAIHLEAKGAINEDKMVTEVFDLDHWREAFEAMMAGKELKVLIASNPDDETLN</sequence>
<dbReference type="Gene3D" id="3.40.50.720">
    <property type="entry name" value="NAD(P)-binding Rossmann-like Domain"/>
    <property type="match status" value="1"/>
</dbReference>
<accession>A0A6A8LQ50</accession>
<protein>
    <submittedName>
        <fullName evidence="1">Sorbitol dehydrogenase</fullName>
    </submittedName>
</protein>
<feature type="non-terminal residue" evidence="1">
    <location>
        <position position="1"/>
    </location>
</feature>
<dbReference type="Gene3D" id="3.90.180.10">
    <property type="entry name" value="Medium-chain alcohol dehydrogenases, catalytic domain"/>
    <property type="match status" value="1"/>
</dbReference>
<gene>
    <name evidence="1" type="ORF">GKC34_09200</name>
</gene>
<dbReference type="AlphaFoldDB" id="A0A6A8LQ50"/>
<name>A0A6A8LQ50_9LACO</name>
<evidence type="ECO:0000313" key="2">
    <source>
        <dbReference type="Proteomes" id="UP000437575"/>
    </source>
</evidence>
<evidence type="ECO:0000313" key="1">
    <source>
        <dbReference type="EMBL" id="MSE05968.1"/>
    </source>
</evidence>
<reference evidence="1 2" key="1">
    <citation type="submission" date="2019-11" db="EMBL/GenBank/DDBJ databases">
        <title>Draft Genome Sequence of Plant Growth-Promoting Rhizosphere-Associated Bacteria.</title>
        <authorList>
            <person name="Vasilyev I.Y."/>
            <person name="Radchenko V."/>
            <person name="Ilnitskaya E.V."/>
        </authorList>
    </citation>
    <scope>NUCLEOTIDE SEQUENCE [LARGE SCALE GENOMIC DNA]</scope>
    <source>
        <strain evidence="1 2">VRA_1sq_f</strain>
    </source>
</reference>
<proteinExistence type="predicted"/>
<comment type="caution">
    <text evidence="1">The sequence shown here is derived from an EMBL/GenBank/DDBJ whole genome shotgun (WGS) entry which is preliminary data.</text>
</comment>
<dbReference type="Proteomes" id="UP000437575">
    <property type="component" value="Unassembled WGS sequence"/>
</dbReference>
<dbReference type="EMBL" id="WKKZ01000512">
    <property type="protein sequence ID" value="MSE05968.1"/>
    <property type="molecule type" value="Genomic_DNA"/>
</dbReference>